<dbReference type="InterPro" id="IPR033116">
    <property type="entry name" value="TRYPSIN_SER"/>
</dbReference>
<dbReference type="InterPro" id="IPR009003">
    <property type="entry name" value="Peptidase_S1_PA"/>
</dbReference>
<keyword evidence="6" id="KW-0732">Signal</keyword>
<dbReference type="PANTHER" id="PTHR24252:SF7">
    <property type="entry name" value="HYALIN"/>
    <property type="match status" value="1"/>
</dbReference>
<dbReference type="EMBL" id="JAHRIQ010096849">
    <property type="protein sequence ID" value="MEQ2253163.1"/>
    <property type="molecule type" value="Genomic_DNA"/>
</dbReference>
<proteinExistence type="predicted"/>
<dbReference type="InterPro" id="IPR043504">
    <property type="entry name" value="Peptidase_S1_PA_chymotrypsin"/>
</dbReference>
<dbReference type="PANTHER" id="PTHR24252">
    <property type="entry name" value="ACROSIN-RELATED"/>
    <property type="match status" value="1"/>
</dbReference>
<keyword evidence="2 5" id="KW-0378">Hydrolase</keyword>
<dbReference type="Proteomes" id="UP001482620">
    <property type="component" value="Unassembled WGS sequence"/>
</dbReference>
<dbReference type="SUPFAM" id="SSF50494">
    <property type="entry name" value="Trypsin-like serine proteases"/>
    <property type="match status" value="1"/>
</dbReference>
<evidence type="ECO:0000256" key="5">
    <source>
        <dbReference type="RuleBase" id="RU363034"/>
    </source>
</evidence>
<evidence type="ECO:0000256" key="4">
    <source>
        <dbReference type="ARBA" id="ARBA00023157"/>
    </source>
</evidence>
<feature type="signal peptide" evidence="6">
    <location>
        <begin position="1"/>
        <end position="22"/>
    </location>
</feature>
<evidence type="ECO:0000256" key="3">
    <source>
        <dbReference type="ARBA" id="ARBA00022825"/>
    </source>
</evidence>
<dbReference type="InterPro" id="IPR001314">
    <property type="entry name" value="Peptidase_S1A"/>
</dbReference>
<keyword evidence="3 5" id="KW-0720">Serine protease</keyword>
<comment type="caution">
    <text evidence="8">The sequence shown here is derived from an EMBL/GenBank/DDBJ whole genome shotgun (WGS) entry which is preliminary data.</text>
</comment>
<evidence type="ECO:0000313" key="8">
    <source>
        <dbReference type="EMBL" id="MEQ2253163.1"/>
    </source>
</evidence>
<dbReference type="PROSITE" id="PS00135">
    <property type="entry name" value="TRYPSIN_SER"/>
    <property type="match status" value="1"/>
</dbReference>
<dbReference type="Gene3D" id="2.40.10.10">
    <property type="entry name" value="Trypsin-like serine proteases"/>
    <property type="match status" value="2"/>
</dbReference>
<dbReference type="InterPro" id="IPR001254">
    <property type="entry name" value="Trypsin_dom"/>
</dbReference>
<dbReference type="SMART" id="SM00020">
    <property type="entry name" value="Tryp_SPc"/>
    <property type="match status" value="1"/>
</dbReference>
<evidence type="ECO:0000256" key="2">
    <source>
        <dbReference type="ARBA" id="ARBA00022801"/>
    </source>
</evidence>
<dbReference type="Pfam" id="PF00089">
    <property type="entry name" value="Trypsin"/>
    <property type="match status" value="1"/>
</dbReference>
<dbReference type="InterPro" id="IPR018114">
    <property type="entry name" value="TRYPSIN_HIS"/>
</dbReference>
<keyword evidence="1 5" id="KW-0645">Protease</keyword>
<dbReference type="PRINTS" id="PR00722">
    <property type="entry name" value="CHYMOTRYPSIN"/>
</dbReference>
<dbReference type="PROSITE" id="PS50240">
    <property type="entry name" value="TRYPSIN_DOM"/>
    <property type="match status" value="1"/>
</dbReference>
<sequence length="300" mass="31993">MASWKMLHVVALVSLLFAESHAQLGVCGIATQNPKIVGGQDASPGSWPWQVSLQISGRHFCGGSLINRNWVLSAAHCVSQRSPSVCQVSLGQQQLQGENTTTQVSVGVDEIVVHPEYVSSTLDNDIALLRLSSSVEFTNYISPVCLAASGSVFNNGTASWVTGWGNVAEGVPLPPPQTLQEVKVPVIGNRQCSCLYEFIRITDNMICSGVLSGGKDSCQGDSGGPMVSKQGPRWIQSGVVSFGYGCARPNRPGVYARVSGYQSWINSVIRDDPPGFVQFTSSGVDPDSTFTCRGLPFLPK</sequence>
<keyword evidence="4" id="KW-1015">Disulfide bond</keyword>
<reference evidence="8 9" key="1">
    <citation type="submission" date="2021-06" db="EMBL/GenBank/DDBJ databases">
        <authorList>
            <person name="Palmer J.M."/>
        </authorList>
    </citation>
    <scope>NUCLEOTIDE SEQUENCE [LARGE SCALE GENOMIC DNA]</scope>
    <source>
        <strain evidence="9">if_2019</strain>
        <tissue evidence="8">Muscle</tissue>
    </source>
</reference>
<keyword evidence="9" id="KW-1185">Reference proteome</keyword>
<gene>
    <name evidence="8" type="ORF">ILYODFUR_029362</name>
</gene>
<evidence type="ECO:0000259" key="7">
    <source>
        <dbReference type="PROSITE" id="PS50240"/>
    </source>
</evidence>
<organism evidence="8 9">
    <name type="scientific">Ilyodon furcidens</name>
    <name type="common">goldbreast splitfin</name>
    <dbReference type="NCBI Taxonomy" id="33524"/>
    <lineage>
        <taxon>Eukaryota</taxon>
        <taxon>Metazoa</taxon>
        <taxon>Chordata</taxon>
        <taxon>Craniata</taxon>
        <taxon>Vertebrata</taxon>
        <taxon>Euteleostomi</taxon>
        <taxon>Actinopterygii</taxon>
        <taxon>Neopterygii</taxon>
        <taxon>Teleostei</taxon>
        <taxon>Neoteleostei</taxon>
        <taxon>Acanthomorphata</taxon>
        <taxon>Ovalentaria</taxon>
        <taxon>Atherinomorphae</taxon>
        <taxon>Cyprinodontiformes</taxon>
        <taxon>Goodeidae</taxon>
        <taxon>Ilyodon</taxon>
    </lineage>
</organism>
<dbReference type="CDD" id="cd00190">
    <property type="entry name" value="Tryp_SPc"/>
    <property type="match status" value="1"/>
</dbReference>
<evidence type="ECO:0000256" key="6">
    <source>
        <dbReference type="SAM" id="SignalP"/>
    </source>
</evidence>
<accession>A0ABV0V928</accession>
<feature type="chain" id="PRO_5047143174" description="Peptidase S1 domain-containing protein" evidence="6">
    <location>
        <begin position="23"/>
        <end position="300"/>
    </location>
</feature>
<dbReference type="PROSITE" id="PS00134">
    <property type="entry name" value="TRYPSIN_HIS"/>
    <property type="match status" value="1"/>
</dbReference>
<protein>
    <recommendedName>
        <fullName evidence="7">Peptidase S1 domain-containing protein</fullName>
    </recommendedName>
</protein>
<evidence type="ECO:0000313" key="9">
    <source>
        <dbReference type="Proteomes" id="UP001482620"/>
    </source>
</evidence>
<evidence type="ECO:0000256" key="1">
    <source>
        <dbReference type="ARBA" id="ARBA00022670"/>
    </source>
</evidence>
<feature type="domain" description="Peptidase S1" evidence="7">
    <location>
        <begin position="36"/>
        <end position="270"/>
    </location>
</feature>
<name>A0ABV0V928_9TELE</name>